<proteinExistence type="predicted"/>
<accession>A0A844FHE4</accession>
<dbReference type="AlphaFoldDB" id="A0A844FHE4"/>
<dbReference type="Proteomes" id="UP000462760">
    <property type="component" value="Unassembled WGS sequence"/>
</dbReference>
<name>A0A844FHE4_9FIRM</name>
<dbReference type="EMBL" id="JAKNID010000017">
    <property type="protein sequence ID" value="MCG4565006.1"/>
    <property type="molecule type" value="Genomic_DNA"/>
</dbReference>
<dbReference type="EMBL" id="VULR01000008">
    <property type="protein sequence ID" value="MSS43419.1"/>
    <property type="molecule type" value="Genomic_DNA"/>
</dbReference>
<sequence length="131" mass="15221">MKSNTIKILNQLDQGKISCKKAIRLINKKNRRIKSTRKASKLKIYVSEKNKTIRLPGIHFCFLKFLINIGIYIANISMKKGKIDDEDTKKLLYILNEIDLNIIFNELKNYGPFDLIHVEEGKDTEIKISIL</sequence>
<keyword evidence="5" id="KW-1185">Reference proteome</keyword>
<evidence type="ECO:0000256" key="1">
    <source>
        <dbReference type="SAM" id="Phobius"/>
    </source>
</evidence>
<evidence type="ECO:0000313" key="5">
    <source>
        <dbReference type="Proteomes" id="UP001108123"/>
    </source>
</evidence>
<protein>
    <submittedName>
        <fullName evidence="3">Uncharacterized protein</fullName>
    </submittedName>
</protein>
<keyword evidence="1" id="KW-0812">Transmembrane</keyword>
<evidence type="ECO:0000313" key="2">
    <source>
        <dbReference type="EMBL" id="MCG4565006.1"/>
    </source>
</evidence>
<organism evidence="3 4">
    <name type="scientific">Anaerosalibacter bizertensis</name>
    <dbReference type="NCBI Taxonomy" id="932217"/>
    <lineage>
        <taxon>Bacteria</taxon>
        <taxon>Bacillati</taxon>
        <taxon>Bacillota</taxon>
        <taxon>Tissierellia</taxon>
        <taxon>Tissierellales</taxon>
        <taxon>Sporanaerobacteraceae</taxon>
        <taxon>Anaerosalibacter</taxon>
    </lineage>
</organism>
<dbReference type="RefSeq" id="WP_154484105.1">
    <property type="nucleotide sequence ID" value="NZ_JAHLOA010000014.1"/>
</dbReference>
<feature type="transmembrane region" description="Helical" evidence="1">
    <location>
        <begin position="57"/>
        <end position="74"/>
    </location>
</feature>
<dbReference type="Proteomes" id="UP001108123">
    <property type="component" value="Unassembled WGS sequence"/>
</dbReference>
<gene>
    <name evidence="3" type="ORF">FYJ27_06690</name>
    <name evidence="2" type="ORF">L0P62_06050</name>
</gene>
<dbReference type="OrthoDB" id="1707810at2"/>
<keyword evidence="1" id="KW-0472">Membrane</keyword>
<keyword evidence="1" id="KW-1133">Transmembrane helix</keyword>
<comment type="caution">
    <text evidence="3">The sequence shown here is derived from an EMBL/GenBank/DDBJ whole genome shotgun (WGS) entry which is preliminary data.</text>
</comment>
<reference evidence="2" key="2">
    <citation type="submission" date="2022-01" db="EMBL/GenBank/DDBJ databases">
        <title>Collection of gut derived symbiotic bacterial strains cultured from healthy donors.</title>
        <authorList>
            <person name="Lin H."/>
            <person name="Kohout C."/>
            <person name="Waligurski E."/>
            <person name="Pamer E.G."/>
        </authorList>
    </citation>
    <scope>NUCLEOTIDE SEQUENCE</scope>
    <source>
        <strain evidence="2">MSK.14.39</strain>
    </source>
</reference>
<evidence type="ECO:0000313" key="4">
    <source>
        <dbReference type="Proteomes" id="UP000462760"/>
    </source>
</evidence>
<evidence type="ECO:0000313" key="3">
    <source>
        <dbReference type="EMBL" id="MSS43419.1"/>
    </source>
</evidence>
<reference evidence="3 4" key="1">
    <citation type="submission" date="2019-08" db="EMBL/GenBank/DDBJ databases">
        <title>In-depth cultivation of the pig gut microbiome towards novel bacterial diversity and tailored functional studies.</title>
        <authorList>
            <person name="Wylensek D."/>
            <person name="Hitch T.C.A."/>
            <person name="Clavel T."/>
        </authorList>
    </citation>
    <scope>NUCLEOTIDE SEQUENCE [LARGE SCALE GENOMIC DNA]</scope>
    <source>
        <strain evidence="3 4">Med78-601-WT-4W-RMD-3</strain>
    </source>
</reference>